<comment type="caution">
    <text evidence="2">The sequence shown here is derived from an EMBL/GenBank/DDBJ whole genome shotgun (WGS) entry which is preliminary data.</text>
</comment>
<dbReference type="Proteomes" id="UP000282460">
    <property type="component" value="Unassembled WGS sequence"/>
</dbReference>
<accession>A0A3L7J872</accession>
<dbReference type="Gene3D" id="3.40.50.2000">
    <property type="entry name" value="Glycogen Phosphorylase B"/>
    <property type="match status" value="2"/>
</dbReference>
<dbReference type="PANTHER" id="PTHR48050">
    <property type="entry name" value="STEROL 3-BETA-GLUCOSYLTRANSFERASE"/>
    <property type="match status" value="1"/>
</dbReference>
<dbReference type="PANTHER" id="PTHR48050:SF13">
    <property type="entry name" value="STEROL 3-BETA-GLUCOSYLTRANSFERASE UGT80A2"/>
    <property type="match status" value="1"/>
</dbReference>
<dbReference type="GO" id="GO:0017000">
    <property type="term" value="P:antibiotic biosynthetic process"/>
    <property type="evidence" value="ECO:0007669"/>
    <property type="project" value="UniProtKB-ARBA"/>
</dbReference>
<dbReference type="RefSeq" id="WP_121658725.1">
    <property type="nucleotide sequence ID" value="NZ_BMEK01000001.1"/>
</dbReference>
<dbReference type="EMBL" id="RCWJ01000001">
    <property type="protein sequence ID" value="RLQ86565.1"/>
    <property type="molecule type" value="Genomic_DNA"/>
</dbReference>
<organism evidence="2 3">
    <name type="scientific">Mycetocola zhadangensis</name>
    <dbReference type="NCBI Taxonomy" id="1164595"/>
    <lineage>
        <taxon>Bacteria</taxon>
        <taxon>Bacillati</taxon>
        <taxon>Actinomycetota</taxon>
        <taxon>Actinomycetes</taxon>
        <taxon>Micrococcales</taxon>
        <taxon>Microbacteriaceae</taxon>
        <taxon>Mycetocola</taxon>
    </lineage>
</organism>
<proteinExistence type="predicted"/>
<dbReference type="InterPro" id="IPR010610">
    <property type="entry name" value="EryCIII-like_C"/>
</dbReference>
<gene>
    <name evidence="2" type="ORF">D9V28_05975</name>
</gene>
<name>A0A3L7J872_9MICO</name>
<dbReference type="SUPFAM" id="SSF53756">
    <property type="entry name" value="UDP-Glycosyltransferase/glycogen phosphorylase"/>
    <property type="match status" value="1"/>
</dbReference>
<protein>
    <submittedName>
        <fullName evidence="2">Glycosyltransferase</fullName>
    </submittedName>
</protein>
<dbReference type="GO" id="GO:0016758">
    <property type="term" value="F:hexosyltransferase activity"/>
    <property type="evidence" value="ECO:0007669"/>
    <property type="project" value="UniProtKB-ARBA"/>
</dbReference>
<dbReference type="InterPro" id="IPR002213">
    <property type="entry name" value="UDP_glucos_trans"/>
</dbReference>
<reference evidence="2 3" key="1">
    <citation type="submission" date="2018-10" db="EMBL/GenBank/DDBJ databases">
        <authorList>
            <person name="Li J."/>
        </authorList>
    </citation>
    <scope>NUCLEOTIDE SEQUENCE [LARGE SCALE GENOMIC DNA]</scope>
    <source>
        <strain evidence="2 3">ZD1-4</strain>
    </source>
</reference>
<feature type="domain" description="Erythromycin biosynthesis protein CIII-like C-terminal" evidence="1">
    <location>
        <begin position="281"/>
        <end position="415"/>
    </location>
</feature>
<sequence length="422" mass="44831">MTGDDSPHHPHGTPPRRYLFALIDAGGTVPPELGVARRLVDRGHEVTVLADETLAEAVRRTGAAYLPRATAPSGTFRDWNLTPLALARTMADHMMVGPAPDQAADTLMAIDAVQPDLVVASSLAVGAMVAAEVRGVPFDLLIPNVYPFPAEGMPPFGAGLAPARGPFGPLRDRIFSTAGVRLFDRYALPGINTLRSEYSLAPIPTTWAQMRFARRHLILTSRSFDFPARMPENARYVGPILDDPAWAATQPWIPPAGDEPLVLVAMSSTFQNHVGCMQKIVDALSSLPVRAVVTTGPAVPTNAISAPAHVSVVSSAPHGEVLRQAALVVTHGGHGTVVKTLAAGVPLLVLPHGRDQSDNAVRVTTRGAGIALSRRAGAPRMARAATTILTRPIYREAAERLGKAIAHDAEHNGLIEELEQVQ</sequence>
<dbReference type="AlphaFoldDB" id="A0A3L7J872"/>
<dbReference type="GO" id="GO:0008194">
    <property type="term" value="F:UDP-glycosyltransferase activity"/>
    <property type="evidence" value="ECO:0007669"/>
    <property type="project" value="InterPro"/>
</dbReference>
<dbReference type="InterPro" id="IPR050426">
    <property type="entry name" value="Glycosyltransferase_28"/>
</dbReference>
<keyword evidence="2" id="KW-0808">Transferase</keyword>
<keyword evidence="3" id="KW-1185">Reference proteome</keyword>
<evidence type="ECO:0000313" key="2">
    <source>
        <dbReference type="EMBL" id="RLQ86565.1"/>
    </source>
</evidence>
<dbReference type="CDD" id="cd03784">
    <property type="entry name" value="GT1_Gtf-like"/>
    <property type="match status" value="1"/>
</dbReference>
<evidence type="ECO:0000259" key="1">
    <source>
        <dbReference type="Pfam" id="PF06722"/>
    </source>
</evidence>
<dbReference type="Pfam" id="PF06722">
    <property type="entry name" value="EryCIII-like_C"/>
    <property type="match status" value="1"/>
</dbReference>
<dbReference type="OrthoDB" id="6620093at2"/>
<evidence type="ECO:0000313" key="3">
    <source>
        <dbReference type="Proteomes" id="UP000282460"/>
    </source>
</evidence>